<evidence type="ECO:0000256" key="3">
    <source>
        <dbReference type="ARBA" id="ARBA00009413"/>
    </source>
</evidence>
<dbReference type="InterPro" id="IPR001841">
    <property type="entry name" value="Znf_RING"/>
</dbReference>
<comment type="catalytic activity">
    <reaction evidence="1">
        <text>S-ubiquitinyl-[E2 ubiquitin-conjugating enzyme]-L-cysteine + [acceptor protein]-L-lysine = [E2 ubiquitin-conjugating enzyme]-L-cysteine + N(6)-ubiquitinyl-[acceptor protein]-L-lysine.</text>
        <dbReference type="EC" id="2.3.2.27"/>
    </reaction>
</comment>
<protein>
    <recommendedName>
        <fullName evidence="4">RING-type E3 ubiquitin transferase</fullName>
        <ecNumber evidence="4">2.3.2.27</ecNumber>
    </recommendedName>
</protein>
<evidence type="ECO:0000256" key="4">
    <source>
        <dbReference type="ARBA" id="ARBA00012483"/>
    </source>
</evidence>
<keyword evidence="7 9" id="KW-0863">Zinc-finger</keyword>
<feature type="region of interest" description="Disordered" evidence="10">
    <location>
        <begin position="235"/>
        <end position="256"/>
    </location>
</feature>
<reference evidence="12" key="1">
    <citation type="submission" date="2021-02" db="EMBL/GenBank/DDBJ databases">
        <authorList>
            <person name="Dougan E. K."/>
            <person name="Rhodes N."/>
            <person name="Thang M."/>
            <person name="Chan C."/>
        </authorList>
    </citation>
    <scope>NUCLEOTIDE SEQUENCE</scope>
</reference>
<comment type="caution">
    <text evidence="12">The sequence shown here is derived from an EMBL/GenBank/DDBJ whole genome shotgun (WGS) entry which is preliminary data.</text>
</comment>
<evidence type="ECO:0000313" key="13">
    <source>
        <dbReference type="Proteomes" id="UP000654075"/>
    </source>
</evidence>
<proteinExistence type="inferred from homology"/>
<dbReference type="OrthoDB" id="527344at2759"/>
<dbReference type="InterPro" id="IPR039396">
    <property type="entry name" value="Deltex_C"/>
</dbReference>
<gene>
    <name evidence="12" type="ORF">PGLA1383_LOCUS10390</name>
</gene>
<dbReference type="UniPathway" id="UPA00143"/>
<dbReference type="InterPro" id="IPR013083">
    <property type="entry name" value="Znf_RING/FYVE/PHD"/>
</dbReference>
<dbReference type="GO" id="GO:0007219">
    <property type="term" value="P:Notch signaling pathway"/>
    <property type="evidence" value="ECO:0007669"/>
    <property type="project" value="InterPro"/>
</dbReference>
<evidence type="ECO:0000256" key="6">
    <source>
        <dbReference type="ARBA" id="ARBA00022723"/>
    </source>
</evidence>
<dbReference type="InterPro" id="IPR039398">
    <property type="entry name" value="Deltex_fam"/>
</dbReference>
<evidence type="ECO:0000256" key="2">
    <source>
        <dbReference type="ARBA" id="ARBA00004906"/>
    </source>
</evidence>
<dbReference type="PROSITE" id="PS50089">
    <property type="entry name" value="ZF_RING_2"/>
    <property type="match status" value="1"/>
</dbReference>
<organism evidence="12 13">
    <name type="scientific">Polarella glacialis</name>
    <name type="common">Dinoflagellate</name>
    <dbReference type="NCBI Taxonomy" id="89957"/>
    <lineage>
        <taxon>Eukaryota</taxon>
        <taxon>Sar</taxon>
        <taxon>Alveolata</taxon>
        <taxon>Dinophyceae</taxon>
        <taxon>Suessiales</taxon>
        <taxon>Suessiaceae</taxon>
        <taxon>Polarella</taxon>
    </lineage>
</organism>
<dbReference type="AlphaFoldDB" id="A0A813DSR1"/>
<dbReference type="InterPro" id="IPR011016">
    <property type="entry name" value="Znf_RING-CH"/>
</dbReference>
<sequence length="317" mass="35272">MQDDNFLRLPEEGCIFLPASLELADSPKAVLRSHTVPLLPELILGCGDCRICFGDFTGEAGDAVRIVDCGHAYHESCLLRWFAERTSCPSCCTHMGKLFGAQPSEGTMRWRCSAEPLEGELQASGTIVMHWEFPAGLDRQGRRFAPRSQEGYLPDTGRGREVLNLFVTAFRRKLLFDVGASISNGKYWPRIAVHIKTSRVGGAQRHGYPDSEYLARVVQELAERGVRVRLPQVLTESTESPGCSEQSGSLRNQDVKSWRRSRAKAAELSVPDQVLGTLPALPSELELSGHARRWGSHLQKQTERPSDEQKNITINPF</sequence>
<dbReference type="SMART" id="SM00744">
    <property type="entry name" value="RINGv"/>
    <property type="match status" value="1"/>
</dbReference>
<evidence type="ECO:0000256" key="1">
    <source>
        <dbReference type="ARBA" id="ARBA00000900"/>
    </source>
</evidence>
<keyword evidence="8" id="KW-0862">Zinc</keyword>
<dbReference type="Gene3D" id="3.30.40.10">
    <property type="entry name" value="Zinc/RING finger domain, C3HC4 (zinc finger)"/>
    <property type="match status" value="1"/>
</dbReference>
<keyword evidence="13" id="KW-1185">Reference proteome</keyword>
<feature type="region of interest" description="Disordered" evidence="10">
    <location>
        <begin position="293"/>
        <end position="317"/>
    </location>
</feature>
<keyword evidence="6" id="KW-0479">Metal-binding</keyword>
<dbReference type="SMART" id="SM00184">
    <property type="entry name" value="RING"/>
    <property type="match status" value="1"/>
</dbReference>
<feature type="compositionally biased region" description="Basic and acidic residues" evidence="10">
    <location>
        <begin position="300"/>
        <end position="310"/>
    </location>
</feature>
<dbReference type="GO" id="GO:0016567">
    <property type="term" value="P:protein ubiquitination"/>
    <property type="evidence" value="ECO:0007669"/>
    <property type="project" value="UniProtKB-UniPathway"/>
</dbReference>
<dbReference type="Pfam" id="PF13639">
    <property type="entry name" value="zf-RING_2"/>
    <property type="match status" value="1"/>
</dbReference>
<evidence type="ECO:0000256" key="5">
    <source>
        <dbReference type="ARBA" id="ARBA00022679"/>
    </source>
</evidence>
<dbReference type="Proteomes" id="UP000654075">
    <property type="component" value="Unassembled WGS sequence"/>
</dbReference>
<evidence type="ECO:0000256" key="9">
    <source>
        <dbReference type="PROSITE-ProRule" id="PRU00175"/>
    </source>
</evidence>
<evidence type="ECO:0000259" key="11">
    <source>
        <dbReference type="PROSITE" id="PS50089"/>
    </source>
</evidence>
<feature type="compositionally biased region" description="Polar residues" evidence="10">
    <location>
        <begin position="235"/>
        <end position="252"/>
    </location>
</feature>
<name>A0A813DSR1_POLGL</name>
<feature type="domain" description="RING-type" evidence="11">
    <location>
        <begin position="49"/>
        <end position="91"/>
    </location>
</feature>
<comment type="pathway">
    <text evidence="2">Protein modification; protein ubiquitination.</text>
</comment>
<accession>A0A813DSR1</accession>
<dbReference type="EC" id="2.3.2.27" evidence="4"/>
<dbReference type="InterPro" id="IPR039399">
    <property type="entry name" value="Deltex_C_sf"/>
</dbReference>
<dbReference type="EMBL" id="CAJNNV010005150">
    <property type="protein sequence ID" value="CAE8591725.1"/>
    <property type="molecule type" value="Genomic_DNA"/>
</dbReference>
<dbReference type="GO" id="GO:0008270">
    <property type="term" value="F:zinc ion binding"/>
    <property type="evidence" value="ECO:0007669"/>
    <property type="project" value="UniProtKB-KW"/>
</dbReference>
<evidence type="ECO:0000256" key="10">
    <source>
        <dbReference type="SAM" id="MobiDB-lite"/>
    </source>
</evidence>
<evidence type="ECO:0000256" key="8">
    <source>
        <dbReference type="ARBA" id="ARBA00022833"/>
    </source>
</evidence>
<dbReference type="PANTHER" id="PTHR12622">
    <property type="entry name" value="DELTEX-RELATED"/>
    <property type="match status" value="1"/>
</dbReference>
<dbReference type="GO" id="GO:0061630">
    <property type="term" value="F:ubiquitin protein ligase activity"/>
    <property type="evidence" value="ECO:0007669"/>
    <property type="project" value="UniProtKB-EC"/>
</dbReference>
<dbReference type="Gene3D" id="3.30.390.130">
    <property type="match status" value="1"/>
</dbReference>
<dbReference type="SUPFAM" id="SSF57850">
    <property type="entry name" value="RING/U-box"/>
    <property type="match status" value="1"/>
</dbReference>
<dbReference type="Pfam" id="PF18102">
    <property type="entry name" value="DTC"/>
    <property type="match status" value="1"/>
</dbReference>
<evidence type="ECO:0000256" key="7">
    <source>
        <dbReference type="ARBA" id="ARBA00022771"/>
    </source>
</evidence>
<keyword evidence="5" id="KW-0808">Transferase</keyword>
<comment type="similarity">
    <text evidence="3">Belongs to the Deltex family.</text>
</comment>
<evidence type="ECO:0000313" key="12">
    <source>
        <dbReference type="EMBL" id="CAE8591725.1"/>
    </source>
</evidence>